<keyword evidence="5" id="KW-1185">Reference proteome</keyword>
<dbReference type="Proteomes" id="UP001221898">
    <property type="component" value="Unassembled WGS sequence"/>
</dbReference>
<reference evidence="4" key="1">
    <citation type="journal article" date="2023" name="Science">
        <title>Genome structures resolve the early diversification of teleost fishes.</title>
        <authorList>
            <person name="Parey E."/>
            <person name="Louis A."/>
            <person name="Montfort J."/>
            <person name="Bouchez O."/>
            <person name="Roques C."/>
            <person name="Iampietro C."/>
            <person name="Lluch J."/>
            <person name="Castinel A."/>
            <person name="Donnadieu C."/>
            <person name="Desvignes T."/>
            <person name="Floi Bucao C."/>
            <person name="Jouanno E."/>
            <person name="Wen M."/>
            <person name="Mejri S."/>
            <person name="Dirks R."/>
            <person name="Jansen H."/>
            <person name="Henkel C."/>
            <person name="Chen W.J."/>
            <person name="Zahm M."/>
            <person name="Cabau C."/>
            <person name="Klopp C."/>
            <person name="Thompson A.W."/>
            <person name="Robinson-Rechavi M."/>
            <person name="Braasch I."/>
            <person name="Lecointre G."/>
            <person name="Bobe J."/>
            <person name="Postlethwait J.H."/>
            <person name="Berthelot C."/>
            <person name="Roest Crollius H."/>
            <person name="Guiguen Y."/>
        </authorList>
    </citation>
    <scope>NUCLEOTIDE SEQUENCE</scope>
    <source>
        <strain evidence="4">NC1722</strain>
    </source>
</reference>
<name>A0AAD7SPY2_9TELE</name>
<proteinExistence type="inferred from homology"/>
<comment type="caution">
    <text evidence="4">The sequence shown here is derived from an EMBL/GenBank/DDBJ whole genome shotgun (WGS) entry which is preliminary data.</text>
</comment>
<evidence type="ECO:0000256" key="2">
    <source>
        <dbReference type="ARBA" id="ARBA00022676"/>
    </source>
</evidence>
<evidence type="ECO:0000313" key="5">
    <source>
        <dbReference type="Proteomes" id="UP001221898"/>
    </source>
</evidence>
<dbReference type="InterPro" id="IPR050271">
    <property type="entry name" value="UDP-glycosyltransferase"/>
</dbReference>
<protein>
    <recommendedName>
        <fullName evidence="6">Glucuronosyltransferase</fullName>
    </recommendedName>
</protein>
<gene>
    <name evidence="4" type="ORF">AAFF_G00301980</name>
</gene>
<dbReference type="Gene3D" id="3.40.50.2000">
    <property type="entry name" value="Glycogen Phosphorylase B"/>
    <property type="match status" value="1"/>
</dbReference>
<dbReference type="Pfam" id="PF00201">
    <property type="entry name" value="UDPGT"/>
    <property type="match status" value="1"/>
</dbReference>
<dbReference type="PANTHER" id="PTHR48043:SF52">
    <property type="entry name" value="UDP GLUCURONOSYLTRANSFERASE 5 FAMILY POLYPEPTIDE B1-RELATED"/>
    <property type="match status" value="1"/>
</dbReference>
<dbReference type="AlphaFoldDB" id="A0AAD7SPY2"/>
<evidence type="ECO:0000313" key="4">
    <source>
        <dbReference type="EMBL" id="KAJ8406624.1"/>
    </source>
</evidence>
<dbReference type="EMBL" id="JAINUG010000043">
    <property type="protein sequence ID" value="KAJ8406624.1"/>
    <property type="molecule type" value="Genomic_DNA"/>
</dbReference>
<evidence type="ECO:0000256" key="1">
    <source>
        <dbReference type="ARBA" id="ARBA00009995"/>
    </source>
</evidence>
<dbReference type="GO" id="GO:0008194">
    <property type="term" value="F:UDP-glycosyltransferase activity"/>
    <property type="evidence" value="ECO:0007669"/>
    <property type="project" value="InterPro"/>
</dbReference>
<keyword evidence="2" id="KW-0328">Glycosyltransferase</keyword>
<accession>A0AAD7SPY2</accession>
<dbReference type="PANTHER" id="PTHR48043">
    <property type="entry name" value="EG:EG0003.4 PROTEIN-RELATED"/>
    <property type="match status" value="1"/>
</dbReference>
<dbReference type="SUPFAM" id="SSF53756">
    <property type="entry name" value="UDP-Glycosyltransferase/glycogen phosphorylase"/>
    <property type="match status" value="1"/>
</dbReference>
<dbReference type="InterPro" id="IPR002213">
    <property type="entry name" value="UDP_glucos_trans"/>
</dbReference>
<sequence>MPQNDLLGHSKIRAFVAHGVTNGVQEVIYHGVPVVGLPQIFDQPNNIHRMKIKGAAKIVDFVTLDRNIFLQTLQEVLHEPSYRMNMQRLSRLHRDQPLDLDIPHQGMFGKIFGSKRQP</sequence>
<keyword evidence="3" id="KW-0808">Transferase</keyword>
<evidence type="ECO:0000256" key="3">
    <source>
        <dbReference type="ARBA" id="ARBA00022679"/>
    </source>
</evidence>
<evidence type="ECO:0008006" key="6">
    <source>
        <dbReference type="Google" id="ProtNLM"/>
    </source>
</evidence>
<comment type="similarity">
    <text evidence="1">Belongs to the UDP-glycosyltransferase family.</text>
</comment>
<organism evidence="4 5">
    <name type="scientific">Aldrovandia affinis</name>
    <dbReference type="NCBI Taxonomy" id="143900"/>
    <lineage>
        <taxon>Eukaryota</taxon>
        <taxon>Metazoa</taxon>
        <taxon>Chordata</taxon>
        <taxon>Craniata</taxon>
        <taxon>Vertebrata</taxon>
        <taxon>Euteleostomi</taxon>
        <taxon>Actinopterygii</taxon>
        <taxon>Neopterygii</taxon>
        <taxon>Teleostei</taxon>
        <taxon>Notacanthiformes</taxon>
        <taxon>Halosauridae</taxon>
        <taxon>Aldrovandia</taxon>
    </lineage>
</organism>